<dbReference type="PRINTS" id="PR01095">
    <property type="entry name" value="TASKCHANNEL"/>
</dbReference>
<evidence type="ECO:0000256" key="14">
    <source>
        <dbReference type="SAM" id="Phobius"/>
    </source>
</evidence>
<dbReference type="SUPFAM" id="SSF81324">
    <property type="entry name" value="Voltage-gated potassium channels"/>
    <property type="match status" value="2"/>
</dbReference>
<evidence type="ECO:0000256" key="4">
    <source>
        <dbReference type="ARBA" id="ARBA00022538"/>
    </source>
</evidence>
<dbReference type="InterPro" id="IPR003092">
    <property type="entry name" value="2pore_dom_K_chnl_TASK"/>
</dbReference>
<evidence type="ECO:0000313" key="17">
    <source>
        <dbReference type="RefSeq" id="XP_018086319.2"/>
    </source>
</evidence>
<feature type="transmembrane region" description="Helical" evidence="14">
    <location>
        <begin position="233"/>
        <end position="257"/>
    </location>
</feature>
<protein>
    <submittedName>
        <fullName evidence="17">Potassium channel subfamily K member 16</fullName>
    </submittedName>
</protein>
<dbReference type="RefSeq" id="XP_018086319.2">
    <property type="nucleotide sequence ID" value="XM_018230830.2"/>
</dbReference>
<keyword evidence="11 12" id="KW-0407">Ion channel</keyword>
<dbReference type="Proteomes" id="UP000186698">
    <property type="component" value="Chromosome 8L"/>
</dbReference>
<dbReference type="FunFam" id="1.10.287.70:FF:000110">
    <property type="entry name" value="Potassium channel subfamily K member"/>
    <property type="match status" value="1"/>
</dbReference>
<dbReference type="PANTHER" id="PTHR11003">
    <property type="entry name" value="POTASSIUM CHANNEL, SUBFAMILY K"/>
    <property type="match status" value="1"/>
</dbReference>
<evidence type="ECO:0000256" key="11">
    <source>
        <dbReference type="ARBA" id="ARBA00023303"/>
    </source>
</evidence>
<dbReference type="STRING" id="8355.A0A1L8FAA2"/>
<dbReference type="GO" id="GO:0030322">
    <property type="term" value="P:stabilization of membrane potential"/>
    <property type="evidence" value="ECO:0007669"/>
    <property type="project" value="TreeGrafter"/>
</dbReference>
<keyword evidence="5 12" id="KW-0812">Transmembrane</keyword>
<evidence type="ECO:0000313" key="16">
    <source>
        <dbReference type="Proteomes" id="UP000186698"/>
    </source>
</evidence>
<dbReference type="InterPro" id="IPR013099">
    <property type="entry name" value="K_chnl_dom"/>
</dbReference>
<dbReference type="Pfam" id="PF07885">
    <property type="entry name" value="Ion_trans_2"/>
    <property type="match status" value="2"/>
</dbReference>
<feature type="domain" description="Potassium channel" evidence="15">
    <location>
        <begin position="86"/>
        <end position="145"/>
    </location>
</feature>
<dbReference type="OMA" id="GDAMKME"/>
<keyword evidence="7" id="KW-0630">Potassium</keyword>
<dbReference type="AlphaFoldDB" id="A0A1L8FAA2"/>
<organism evidence="16 17">
    <name type="scientific">Xenopus laevis</name>
    <name type="common">African clawed frog</name>
    <dbReference type="NCBI Taxonomy" id="8355"/>
    <lineage>
        <taxon>Eukaryota</taxon>
        <taxon>Metazoa</taxon>
        <taxon>Chordata</taxon>
        <taxon>Craniata</taxon>
        <taxon>Vertebrata</taxon>
        <taxon>Euteleostomi</taxon>
        <taxon>Amphibia</taxon>
        <taxon>Batrachia</taxon>
        <taxon>Anura</taxon>
        <taxon>Pipoidea</taxon>
        <taxon>Pipidae</taxon>
        <taxon>Xenopodinae</taxon>
        <taxon>Xenopus</taxon>
        <taxon>Xenopus</taxon>
    </lineage>
</organism>
<keyword evidence="4" id="KW-0633">Potassium transport</keyword>
<keyword evidence="10 14" id="KW-0472">Membrane</keyword>
<dbReference type="CTD" id="108698973"/>
<keyword evidence="6" id="KW-0631">Potassium channel</keyword>
<evidence type="ECO:0000256" key="5">
    <source>
        <dbReference type="ARBA" id="ARBA00022692"/>
    </source>
</evidence>
<feature type="region of interest" description="Disordered" evidence="13">
    <location>
        <begin position="287"/>
        <end position="317"/>
    </location>
</feature>
<dbReference type="KEGG" id="xla:108698973"/>
<evidence type="ECO:0000256" key="13">
    <source>
        <dbReference type="SAM" id="MobiDB-lite"/>
    </source>
</evidence>
<feature type="transmembrane region" description="Helical" evidence="14">
    <location>
        <begin position="94"/>
        <end position="111"/>
    </location>
</feature>
<dbReference type="PRINTS" id="PR01333">
    <property type="entry name" value="2POREKCHANEL"/>
</dbReference>
<name>A0A1L8FAA2_XENLA</name>
<evidence type="ECO:0000256" key="7">
    <source>
        <dbReference type="ARBA" id="ARBA00022958"/>
    </source>
</evidence>
<dbReference type="PANTHER" id="PTHR11003:SF350">
    <property type="entry name" value="POTASSIUM CHANNEL DOMAIN-CONTAINING PROTEIN"/>
    <property type="match status" value="1"/>
</dbReference>
<dbReference type="Gene3D" id="1.10.287.70">
    <property type="match status" value="1"/>
</dbReference>
<evidence type="ECO:0000256" key="3">
    <source>
        <dbReference type="ARBA" id="ARBA00022448"/>
    </source>
</evidence>
<comment type="similarity">
    <text evidence="2 12">Belongs to the two pore domain potassium channel (TC 1.A.1.8) family.</text>
</comment>
<dbReference type="GO" id="GO:0071805">
    <property type="term" value="P:potassium ion transmembrane transport"/>
    <property type="evidence" value="ECO:0000318"/>
    <property type="project" value="GO_Central"/>
</dbReference>
<evidence type="ECO:0000256" key="1">
    <source>
        <dbReference type="ARBA" id="ARBA00004141"/>
    </source>
</evidence>
<keyword evidence="9 12" id="KW-0406">Ion transport</keyword>
<reference evidence="17" key="1">
    <citation type="submission" date="2025-08" db="UniProtKB">
        <authorList>
            <consortium name="RefSeq"/>
        </authorList>
    </citation>
    <scope>IDENTIFICATION</scope>
    <source>
        <strain evidence="17">J_2021</strain>
        <tissue evidence="17">Erythrocytes</tissue>
    </source>
</reference>
<dbReference type="GO" id="GO:0005886">
    <property type="term" value="C:plasma membrane"/>
    <property type="evidence" value="ECO:0000318"/>
    <property type="project" value="GO_Central"/>
</dbReference>
<evidence type="ECO:0000259" key="15">
    <source>
        <dbReference type="Pfam" id="PF07885"/>
    </source>
</evidence>
<feature type="transmembrane region" description="Helical" evidence="14">
    <location>
        <begin position="6"/>
        <end position="30"/>
    </location>
</feature>
<evidence type="ECO:0000256" key="8">
    <source>
        <dbReference type="ARBA" id="ARBA00022989"/>
    </source>
</evidence>
<comment type="subcellular location">
    <subcellularLocation>
        <location evidence="1">Membrane</location>
        <topology evidence="1">Multi-pass membrane protein</topology>
    </subcellularLocation>
</comment>
<accession>A0A1L8FAA2</accession>
<evidence type="ECO:0000256" key="6">
    <source>
        <dbReference type="ARBA" id="ARBA00022826"/>
    </source>
</evidence>
<evidence type="ECO:0000256" key="2">
    <source>
        <dbReference type="ARBA" id="ARBA00006666"/>
    </source>
</evidence>
<keyword evidence="16" id="KW-1185">Reference proteome</keyword>
<feature type="domain" description="Potassium channel" evidence="15">
    <location>
        <begin position="169"/>
        <end position="258"/>
    </location>
</feature>
<dbReference type="PaxDb" id="8355-A0A1L8FAA2"/>
<evidence type="ECO:0000256" key="9">
    <source>
        <dbReference type="ARBA" id="ARBA00023065"/>
    </source>
</evidence>
<feature type="transmembrane region" description="Helical" evidence="14">
    <location>
        <begin position="165"/>
        <end position="189"/>
    </location>
</feature>
<feature type="compositionally biased region" description="Basic and acidic residues" evidence="13">
    <location>
        <begin position="308"/>
        <end position="317"/>
    </location>
</feature>
<feature type="transmembrane region" description="Helical" evidence="14">
    <location>
        <begin position="201"/>
        <end position="221"/>
    </location>
</feature>
<evidence type="ECO:0000256" key="10">
    <source>
        <dbReference type="ARBA" id="ARBA00023136"/>
    </source>
</evidence>
<dbReference type="InterPro" id="IPR003280">
    <property type="entry name" value="2pore_dom_K_chnl"/>
</dbReference>
<gene>
    <name evidence="17" type="primary">XB5727110.L</name>
</gene>
<dbReference type="OrthoDB" id="297496at2759"/>
<keyword evidence="3 12" id="KW-0813">Transport</keyword>
<dbReference type="GeneID" id="108698973"/>
<sequence>MPCAETYKSIFLAVAFMVYLLAGALVFQVLEKEAEDTAKTDTERHRLDFLKNYTCLTKEALDHLVHVITDAVKQGIHPLENQTKNSHSNWDMSSSFFFAGTVVTTIGYGTLAPRTPGGQIFCVFYALFGIPLNVIVLGHVGKLLSRMCHRFGQYFFNKGMKPKKAKILTIIYFLVTGIIVFLGLPPLLFTKTEKWTYTEGVYYAFISLSTIGFGDYVVGYGPQHYMPFRGFRALVCLWIIFGLAWLSLLFNLLISLLEDTEKKIAKDIQKKVKNKKASEHIALEPLTSSHLSEKEEIMEPSDCNISGRKSEKANYEL</sequence>
<proteinExistence type="inferred from homology"/>
<dbReference type="GO" id="GO:0022841">
    <property type="term" value="F:potassium ion leak channel activity"/>
    <property type="evidence" value="ECO:0000318"/>
    <property type="project" value="GO_Central"/>
</dbReference>
<feature type="transmembrane region" description="Helical" evidence="14">
    <location>
        <begin position="123"/>
        <end position="144"/>
    </location>
</feature>
<dbReference type="GO" id="GO:0015271">
    <property type="term" value="F:outward rectifier potassium channel activity"/>
    <property type="evidence" value="ECO:0000318"/>
    <property type="project" value="GO_Central"/>
</dbReference>
<keyword evidence="8 14" id="KW-1133">Transmembrane helix</keyword>
<evidence type="ECO:0000256" key="12">
    <source>
        <dbReference type="RuleBase" id="RU003857"/>
    </source>
</evidence>